<sequence length="1561" mass="172325">MPATTFASGVKKSSSASRAVASSAQAHSVQTKLTVGSANDSYEQEADRVADKVVSKPAASSKAPVSQSASQSVAVAPSISRLVNRQTQTKLQREAEQKEPQGEAEKEEPQAKLQRQEDKEEPQAKLQRKEDTEEPQAKLQRKEDTEEPQAKLQRKEDAEEPQAKLQRKEDTEEPQAKLQRKKDAEEPQAKLQRKEDTEEPQAKLQRKEDTEEPQAKLQRREDKKEARANSRDKKLYPELNQVEQKLFDNKGKGEKLDDETRVEMETSFDANFSGVKIHTGGDAVAMNRSLKAQAFTHGKDVFFNSGKYDPASVSGKTLLAHELTHVVQQGAAGQKVSAEKVAQNNASRNQPIAEPTDKQATQKTQQIEQNIQAQEPVLDEKAPASAAALPEAKNEVEGESGKSEAQVEAGNESDKEAVQAEGKEGAQEGKAKAKAQSKGKAKAKKGQAGGGKKGGGVGAFLRNVTKAAFTAKKAKVSQLASNEKKKDPAEAKLAQSEKSVVPPAQESQSRASADQVETVDKVEQPKPDEAKAKQGLNAAMEKAVPKSIEEADEFKEKGKGRVVGLAVKEVVTADSQEVKSTYQEIENTPAPAPDESAEELPEMEETAETEALNMGDGMVGAVKEEHTDMTEFDKGSDDLMEKEGIKDEHLEMVDEGDLAEANKDRKQVKKTVKEGPKEVKALEQEQKQKVNQDLQKEEQAGRQKMRDQRKKQLGGAKDDQKKTKSKIEEKRQKVTDHINGIYTKANTSVKQKLDALEKKSLKDFDKGQATSTKNFENNVNRRINAFKSRRYDRFGGGLLWAKDKLFGMDDLPEVKNIFDTEKASFITAIDSLIATITKENKRVIQECKEVIANARVEIKKFVDGLGPELQKTGQDALKEMKGKLDALDKAVNDKEKELKKKLAAKREAAIKAIEEKIEKMKEAMSGLVSKLGNLLLNAMIKFFKWALKKAGMDSGQLMAIINKGKAVIKKIVTDPVGFIKNIIKAIKNGIGLFVTNIKKHLIGGLISWLTGAMADVPITLPEKFDLKGILSLVLQILGLTWTNIRAKLVKRVGEKVVSVAEKTVDIVKRVIRDGPMALWDMIKEKAGEIKQKVMDGIRNWVITQVVKQAVIKLLSFLNPAGAIIQAIIAIYNTVMFFVENIDRIMTFVKTVFSSIADIAMGKLSAASKAVENALGMTIPIILKFLARLLGLSGIGKAVSNIIKKIRKPIDKIVNKVIDKVVTMAKKIFKRGKAAGKKAIQKVKDFVFPSKVFSVAKESHKLHFKKQGRGAILMVSSRPKTLTNLLNQLSSKPENKSKKSVIKNARKKLASLDKLQDDVKRSKNKADKEKIRGLIKAKLNEITPLVVNLLEGEDFGTKADPLPVDWPKPDTSKPDISKYPVLYFGPESDKRLPQKTLKRAASNDSVSIKEIKKRLTTKQENDWKADYNDKINAYEPESPKDLQKSGTKIGITSEWRIFAGKEIEMKKANPTPGGGSLNNPLAKYGYRAGAEKKDADHIVEMQLGGVNVLGNLWPLNRSVNRRSGGVISRMIFDVNQKKIPMSVVKKRVNTGKKVWLKIVKTA</sequence>
<dbReference type="CDD" id="cd00085">
    <property type="entry name" value="HNHc"/>
    <property type="match status" value="1"/>
</dbReference>
<proteinExistence type="predicted"/>
<dbReference type="PANTHER" id="PTHR21713">
    <property type="entry name" value="NASCENT POLYPEPTIDE ASSOCIATED COMPLEX ALPHA SUBUNIT-RELATED"/>
    <property type="match status" value="1"/>
</dbReference>
<feature type="region of interest" description="Disordered" evidence="2">
    <location>
        <begin position="628"/>
        <end position="731"/>
    </location>
</feature>
<dbReference type="InterPro" id="IPR016641">
    <property type="entry name" value="EGD2/NACA0like"/>
</dbReference>
<feature type="region of interest" description="Disordered" evidence="2">
    <location>
        <begin position="337"/>
        <end position="458"/>
    </location>
</feature>
<feature type="domain" description="eCIS core" evidence="3">
    <location>
        <begin position="256"/>
        <end position="331"/>
    </location>
</feature>
<evidence type="ECO:0000313" key="4">
    <source>
        <dbReference type="EMBL" id="VAW60321.1"/>
    </source>
</evidence>
<protein>
    <recommendedName>
        <fullName evidence="3">eCIS core domain-containing protein</fullName>
    </recommendedName>
</protein>
<organism evidence="4">
    <name type="scientific">hydrothermal vent metagenome</name>
    <dbReference type="NCBI Taxonomy" id="652676"/>
    <lineage>
        <taxon>unclassified sequences</taxon>
        <taxon>metagenomes</taxon>
        <taxon>ecological metagenomes</taxon>
    </lineage>
</organism>
<feature type="compositionally biased region" description="Basic and acidic residues" evidence="2">
    <location>
        <begin position="91"/>
        <end position="131"/>
    </location>
</feature>
<evidence type="ECO:0000256" key="2">
    <source>
        <dbReference type="SAM" id="MobiDB-lite"/>
    </source>
</evidence>
<feature type="region of interest" description="Disordered" evidence="2">
    <location>
        <begin position="471"/>
        <end position="544"/>
    </location>
</feature>
<feature type="compositionally biased region" description="Basic and acidic residues" evidence="2">
    <location>
        <begin position="181"/>
        <end position="196"/>
    </location>
</feature>
<feature type="compositionally biased region" description="Basic and acidic residues" evidence="2">
    <location>
        <begin position="392"/>
        <end position="402"/>
    </location>
</feature>
<feature type="compositionally biased region" description="Polar residues" evidence="2">
    <location>
        <begin position="358"/>
        <end position="373"/>
    </location>
</feature>
<feature type="compositionally biased region" description="Low complexity" evidence="2">
    <location>
        <begin position="7"/>
        <end position="29"/>
    </location>
</feature>
<dbReference type="Pfam" id="PF13699">
    <property type="entry name" value="eCIS_core"/>
    <property type="match status" value="1"/>
</dbReference>
<feature type="compositionally biased region" description="Acidic residues" evidence="2">
    <location>
        <begin position="595"/>
        <end position="604"/>
    </location>
</feature>
<feature type="compositionally biased region" description="Low complexity" evidence="2">
    <location>
        <begin position="55"/>
        <end position="78"/>
    </location>
</feature>
<feature type="compositionally biased region" description="Basic and acidic residues" evidence="2">
    <location>
        <begin position="245"/>
        <end position="260"/>
    </location>
</feature>
<feature type="compositionally biased region" description="Gly residues" evidence="2">
    <location>
        <begin position="447"/>
        <end position="458"/>
    </location>
</feature>
<accession>A0A3B0WXS0</accession>
<feature type="compositionally biased region" description="Basic and acidic residues" evidence="2">
    <location>
        <begin position="518"/>
        <end position="532"/>
    </location>
</feature>
<dbReference type="GO" id="GO:0005854">
    <property type="term" value="C:nascent polypeptide-associated complex"/>
    <property type="evidence" value="ECO:0007669"/>
    <property type="project" value="InterPro"/>
</dbReference>
<feature type="compositionally biased region" description="Basic and acidic residues" evidence="2">
    <location>
        <begin position="45"/>
        <end position="54"/>
    </location>
</feature>
<feature type="compositionally biased region" description="Basic and acidic residues" evidence="2">
    <location>
        <begin position="412"/>
        <end position="431"/>
    </location>
</feature>
<feature type="coiled-coil region" evidence="1">
    <location>
        <begin position="1304"/>
        <end position="1331"/>
    </location>
</feature>
<dbReference type="InterPro" id="IPR003615">
    <property type="entry name" value="HNH_nuc"/>
</dbReference>
<gene>
    <name evidence="4" type="ORF">MNBD_GAMMA08-1848</name>
</gene>
<feature type="compositionally biased region" description="Polar residues" evidence="2">
    <location>
        <begin position="30"/>
        <end position="41"/>
    </location>
</feature>
<evidence type="ECO:0000256" key="1">
    <source>
        <dbReference type="SAM" id="Coils"/>
    </source>
</evidence>
<feature type="compositionally biased region" description="Basic and acidic residues" evidence="2">
    <location>
        <begin position="716"/>
        <end position="731"/>
    </location>
</feature>
<evidence type="ECO:0000259" key="3">
    <source>
        <dbReference type="Pfam" id="PF13699"/>
    </source>
</evidence>
<feature type="coiled-coil region" evidence="1">
    <location>
        <begin position="877"/>
        <end position="930"/>
    </location>
</feature>
<feature type="compositionally biased region" description="Basic and acidic residues" evidence="2">
    <location>
        <begin position="660"/>
        <end position="706"/>
    </location>
</feature>
<feature type="compositionally biased region" description="Basic residues" evidence="2">
    <location>
        <begin position="432"/>
        <end position="445"/>
    </location>
</feature>
<feature type="compositionally biased region" description="Basic and acidic residues" evidence="2">
    <location>
        <begin position="218"/>
        <end position="236"/>
    </location>
</feature>
<keyword evidence="1" id="KW-0175">Coiled coil</keyword>
<feature type="compositionally biased region" description="Basic and acidic residues" evidence="2">
    <location>
        <begin position="628"/>
        <end position="652"/>
    </location>
</feature>
<feature type="compositionally biased region" description="Polar residues" evidence="2">
    <location>
        <begin position="81"/>
        <end position="90"/>
    </location>
</feature>
<name>A0A3B0WXS0_9ZZZZ</name>
<feature type="region of interest" description="Disordered" evidence="2">
    <location>
        <begin position="1"/>
        <end position="260"/>
    </location>
</feature>
<dbReference type="EMBL" id="UOFH01000138">
    <property type="protein sequence ID" value="VAW60321.1"/>
    <property type="molecule type" value="Genomic_DNA"/>
</dbReference>
<dbReference type="InterPro" id="IPR025295">
    <property type="entry name" value="eCIS_core_dom"/>
</dbReference>
<reference evidence="4" key="1">
    <citation type="submission" date="2018-06" db="EMBL/GenBank/DDBJ databases">
        <authorList>
            <person name="Zhirakovskaya E."/>
        </authorList>
    </citation>
    <scope>NUCLEOTIDE SEQUENCE</scope>
</reference>
<feature type="region of interest" description="Disordered" evidence="2">
    <location>
        <begin position="578"/>
        <end position="604"/>
    </location>
</feature>